<accession>A0A367ZVB7</accession>
<dbReference type="GO" id="GO:0005524">
    <property type="term" value="F:ATP binding"/>
    <property type="evidence" value="ECO:0007669"/>
    <property type="project" value="UniProtKB-KW"/>
</dbReference>
<dbReference type="InterPro" id="IPR000642">
    <property type="entry name" value="Peptidase_M41"/>
</dbReference>
<evidence type="ECO:0000313" key="7">
    <source>
        <dbReference type="Proteomes" id="UP000252355"/>
    </source>
</evidence>
<evidence type="ECO:0000256" key="2">
    <source>
        <dbReference type="ARBA" id="ARBA00022840"/>
    </source>
</evidence>
<dbReference type="Gene3D" id="1.10.8.60">
    <property type="match status" value="1"/>
</dbReference>
<dbReference type="SUPFAM" id="SSF52540">
    <property type="entry name" value="P-loop containing nucleoside triphosphate hydrolases"/>
    <property type="match status" value="1"/>
</dbReference>
<dbReference type="InterPro" id="IPR027417">
    <property type="entry name" value="P-loop_NTPase"/>
</dbReference>
<dbReference type="Pfam" id="PF00004">
    <property type="entry name" value="AAA"/>
    <property type="match status" value="1"/>
</dbReference>
<dbReference type="Gene3D" id="3.40.50.300">
    <property type="entry name" value="P-loop containing nucleotide triphosphate hydrolases"/>
    <property type="match status" value="1"/>
</dbReference>
<comment type="similarity">
    <text evidence="4">Belongs to the AAA ATPase family.</text>
</comment>
<evidence type="ECO:0000256" key="3">
    <source>
        <dbReference type="ARBA" id="ARBA00023054"/>
    </source>
</evidence>
<sequence length="695" mass="76701">MLEVKLADLPRKLTMFEAVENCYLEPIRFVWSRLREGVSTMVRCEKQIIPYLQGILKKRLTSDGKSVAFIDGRPPAGSTEQVPRVTGMVNQLRSLVNNTEPNKVFFLSYLDILTSTAMGGLSQEAKEIMTIIHENPLLVLATFEDPDFPIPDLIAQAFPARAEMIGLPRSKMAKLITAEEARKFTAADSINLMTLYKYVSGLNPVRFREIMGIFARKADLDPKIPDMLPNYLQELRGYTACAGAALSHIQLDRDIAGYPQVKQQIRENILNLLQRANQTSDEQEVRQLEAIIPKGLIFYGPPGTGKTLFAKGIAEALNAAIYIVSGPELKSKWVGEGEANIRRLFARARATAPSVIVFDELDSIAAQRTGHTSDGGTQAAHSMVNQLLTEMDGFRKEQLVLVIGTTNFLDCLDPAFLRPGRFEYQIEIPYPEWEDRRAILALYNTTFATGLGEADLDLLAGWTSRLTDTGTRYTGDHLNALVRNLKRHLLNRGLPALTGEALKVWLKQLEGNLALTPEEERVIAIHECGHALLYRHCGRHDEIRKVTIEGGGNTLGLVESKARRPNAFFTESRLRGEIAICLGGYAAEKLVFGEISTGASADLQTATRIATDMVALHGMGGQTAPRFFGDQEARGALHLGPASARIDVLLGESLAQATQYLQAQRAQLERLASLLIERRTLTQDDLAAFFASTGG</sequence>
<evidence type="ECO:0000259" key="5">
    <source>
        <dbReference type="SMART" id="SM00382"/>
    </source>
</evidence>
<dbReference type="Gene3D" id="1.20.58.760">
    <property type="entry name" value="Peptidase M41"/>
    <property type="match status" value="1"/>
</dbReference>
<dbReference type="GO" id="GO:0004176">
    <property type="term" value="F:ATP-dependent peptidase activity"/>
    <property type="evidence" value="ECO:0007669"/>
    <property type="project" value="InterPro"/>
</dbReference>
<reference evidence="6 7" key="1">
    <citation type="submission" date="2018-05" db="EMBL/GenBank/DDBJ databases">
        <title>A metagenomic window into the 2 km-deep terrestrial subsurface aquifer revealed taxonomically and functionally diverse microbial community comprising novel uncultured bacterial lineages.</title>
        <authorList>
            <person name="Kadnikov V.V."/>
            <person name="Mardanov A.V."/>
            <person name="Beletsky A.V."/>
            <person name="Banks D."/>
            <person name="Pimenov N.V."/>
            <person name="Frank Y.A."/>
            <person name="Karnachuk O.V."/>
            <person name="Ravin N.V."/>
        </authorList>
    </citation>
    <scope>NUCLEOTIDE SEQUENCE [LARGE SCALE GENOMIC DNA]</scope>
    <source>
        <strain evidence="6">BY5</strain>
    </source>
</reference>
<evidence type="ECO:0000256" key="1">
    <source>
        <dbReference type="ARBA" id="ARBA00022741"/>
    </source>
</evidence>
<proteinExistence type="inferred from homology"/>
<dbReference type="GO" id="GO:0051301">
    <property type="term" value="P:cell division"/>
    <property type="evidence" value="ECO:0007669"/>
    <property type="project" value="UniProtKB-KW"/>
</dbReference>
<dbReference type="GO" id="GO:0006508">
    <property type="term" value="P:proteolysis"/>
    <property type="evidence" value="ECO:0007669"/>
    <property type="project" value="InterPro"/>
</dbReference>
<dbReference type="PANTHER" id="PTHR23076:SF97">
    <property type="entry name" value="ATP-DEPENDENT ZINC METALLOPROTEASE YME1L1"/>
    <property type="match status" value="1"/>
</dbReference>
<dbReference type="FunFam" id="3.40.50.300:FF:001025">
    <property type="entry name" value="ATPase family, AAA domain-containing 2B"/>
    <property type="match status" value="1"/>
</dbReference>
<dbReference type="Pfam" id="PF01434">
    <property type="entry name" value="Peptidase_M41"/>
    <property type="match status" value="1"/>
</dbReference>
<dbReference type="GO" id="GO:0016887">
    <property type="term" value="F:ATP hydrolysis activity"/>
    <property type="evidence" value="ECO:0007669"/>
    <property type="project" value="InterPro"/>
</dbReference>
<dbReference type="SMART" id="SM00382">
    <property type="entry name" value="AAA"/>
    <property type="match status" value="1"/>
</dbReference>
<gene>
    <name evidence="6" type="ORF">OZSIB_0793</name>
</gene>
<comment type="caution">
    <text evidence="6">The sequence shown here is derived from an EMBL/GenBank/DDBJ whole genome shotgun (WGS) entry which is preliminary data.</text>
</comment>
<dbReference type="EMBL" id="QOQW01000001">
    <property type="protein sequence ID" value="RCK81659.1"/>
    <property type="molecule type" value="Genomic_DNA"/>
</dbReference>
<dbReference type="InterPro" id="IPR003960">
    <property type="entry name" value="ATPase_AAA_CS"/>
</dbReference>
<protein>
    <submittedName>
        <fullName evidence="6">Cell division protein FtsH</fullName>
    </submittedName>
</protein>
<name>A0A367ZVB7_9BACT</name>
<keyword evidence="2 4" id="KW-0067">ATP-binding</keyword>
<dbReference type="InterPro" id="IPR037219">
    <property type="entry name" value="Peptidase_M41-like"/>
</dbReference>
<keyword evidence="6" id="KW-0131">Cell cycle</keyword>
<dbReference type="SUPFAM" id="SSF140990">
    <property type="entry name" value="FtsH protease domain-like"/>
    <property type="match status" value="1"/>
</dbReference>
<dbReference type="PANTHER" id="PTHR23076">
    <property type="entry name" value="METALLOPROTEASE M41 FTSH"/>
    <property type="match status" value="1"/>
</dbReference>
<dbReference type="PROSITE" id="PS00674">
    <property type="entry name" value="AAA"/>
    <property type="match status" value="1"/>
</dbReference>
<dbReference type="AlphaFoldDB" id="A0A367ZVB7"/>
<dbReference type="GO" id="GO:0004222">
    <property type="term" value="F:metalloendopeptidase activity"/>
    <property type="evidence" value="ECO:0007669"/>
    <property type="project" value="InterPro"/>
</dbReference>
<dbReference type="InterPro" id="IPR003593">
    <property type="entry name" value="AAA+_ATPase"/>
</dbReference>
<dbReference type="Proteomes" id="UP000252355">
    <property type="component" value="Unassembled WGS sequence"/>
</dbReference>
<keyword evidence="1 4" id="KW-0547">Nucleotide-binding</keyword>
<keyword evidence="6" id="KW-0132">Cell division</keyword>
<evidence type="ECO:0000313" key="6">
    <source>
        <dbReference type="EMBL" id="RCK81659.1"/>
    </source>
</evidence>
<keyword evidence="3" id="KW-0175">Coiled coil</keyword>
<feature type="domain" description="AAA+ ATPase" evidence="5">
    <location>
        <begin position="292"/>
        <end position="432"/>
    </location>
</feature>
<evidence type="ECO:0000256" key="4">
    <source>
        <dbReference type="RuleBase" id="RU003651"/>
    </source>
</evidence>
<organism evidence="6 7">
    <name type="scientific">Candidatus Ozemobacter sibiricus</name>
    <dbReference type="NCBI Taxonomy" id="2268124"/>
    <lineage>
        <taxon>Bacteria</taxon>
        <taxon>Candidatus Ozemobacteria</taxon>
        <taxon>Candidatus Ozemobacterales</taxon>
        <taxon>Candidatus Ozemobacteraceae</taxon>
        <taxon>Candidatus Ozemobacter</taxon>
    </lineage>
</organism>
<dbReference type="InterPro" id="IPR003959">
    <property type="entry name" value="ATPase_AAA_core"/>
</dbReference>